<dbReference type="EMBL" id="CAJNBJ010000001">
    <property type="protein sequence ID" value="CAE6693968.1"/>
    <property type="molecule type" value="Genomic_DNA"/>
</dbReference>
<dbReference type="Proteomes" id="UP000675880">
    <property type="component" value="Unassembled WGS sequence"/>
</dbReference>
<reference evidence="1 2" key="1">
    <citation type="submission" date="2021-02" db="EMBL/GenBank/DDBJ databases">
        <authorList>
            <person name="Han P."/>
        </authorList>
    </citation>
    <scope>NUCLEOTIDE SEQUENCE [LARGE SCALE GENOMIC DNA]</scope>
    <source>
        <strain evidence="1">Candidatus Nitrospira sp. ZN2</strain>
    </source>
</reference>
<accession>A0ABM8QFS6</accession>
<proteinExistence type="predicted"/>
<evidence type="ECO:0000313" key="2">
    <source>
        <dbReference type="Proteomes" id="UP000675880"/>
    </source>
</evidence>
<evidence type="ECO:0000313" key="1">
    <source>
        <dbReference type="EMBL" id="CAE6693968.1"/>
    </source>
</evidence>
<organism evidence="1 2">
    <name type="scientific">Nitrospira defluvii</name>
    <dbReference type="NCBI Taxonomy" id="330214"/>
    <lineage>
        <taxon>Bacteria</taxon>
        <taxon>Pseudomonadati</taxon>
        <taxon>Nitrospirota</taxon>
        <taxon>Nitrospiria</taxon>
        <taxon>Nitrospirales</taxon>
        <taxon>Nitrospiraceae</taxon>
        <taxon>Nitrospira</taxon>
    </lineage>
</organism>
<keyword evidence="2" id="KW-1185">Reference proteome</keyword>
<sequence>MVSAELASVQRSAVPEGATAKRAAAEALVHSEAARLERLPAACCQPVAAVRRSAIRFGRFRLLDWERARLAH</sequence>
<name>A0ABM8QFS6_9BACT</name>
<gene>
    <name evidence="1" type="ORF">NSPZN2_10363</name>
</gene>
<protein>
    <submittedName>
        <fullName evidence="1">Uncharacterized protein</fullName>
    </submittedName>
</protein>
<comment type="caution">
    <text evidence="1">The sequence shown here is derived from an EMBL/GenBank/DDBJ whole genome shotgun (WGS) entry which is preliminary data.</text>
</comment>